<reference evidence="2 3" key="1">
    <citation type="submission" date="2020-09" db="EMBL/GenBank/DDBJ databases">
        <title>De no assembly of potato wild relative species, Solanum commersonii.</title>
        <authorList>
            <person name="Cho K."/>
        </authorList>
    </citation>
    <scope>NUCLEOTIDE SEQUENCE [LARGE SCALE GENOMIC DNA]</scope>
    <source>
        <strain evidence="2">LZ3.2</strain>
        <tissue evidence="2">Leaf</tissue>
    </source>
</reference>
<sequence length="230" mass="26477">MNKGETGGPQGKIEKFEEGDGSKSIKEEWQEPEKNDENFANKAKKNKDFIKHYHNDDKSRFMPNRLPIGDIGTQFLDLDCKKDPETGLDLWSQSMLLYSLLGKRNYTDEEKYIIMINTFTEKKHQEILIHRGATANHIKGILLDGISIYEGNQYTYKTFEGNNFSCKNMVDLPIQLDTIRITVSCYITSHESDQDLILGNLFLNKLEDYSIGKNGIEMLYKGETCFIPKI</sequence>
<feature type="compositionally biased region" description="Gly residues" evidence="1">
    <location>
        <begin position="1"/>
        <end position="10"/>
    </location>
</feature>
<evidence type="ECO:0000256" key="1">
    <source>
        <dbReference type="SAM" id="MobiDB-lite"/>
    </source>
</evidence>
<dbReference type="Proteomes" id="UP000824120">
    <property type="component" value="Chromosome 6"/>
</dbReference>
<organism evidence="2 3">
    <name type="scientific">Solanum commersonii</name>
    <name type="common">Commerson's wild potato</name>
    <name type="synonym">Commerson's nightshade</name>
    <dbReference type="NCBI Taxonomy" id="4109"/>
    <lineage>
        <taxon>Eukaryota</taxon>
        <taxon>Viridiplantae</taxon>
        <taxon>Streptophyta</taxon>
        <taxon>Embryophyta</taxon>
        <taxon>Tracheophyta</taxon>
        <taxon>Spermatophyta</taxon>
        <taxon>Magnoliopsida</taxon>
        <taxon>eudicotyledons</taxon>
        <taxon>Gunneridae</taxon>
        <taxon>Pentapetalae</taxon>
        <taxon>asterids</taxon>
        <taxon>lamiids</taxon>
        <taxon>Solanales</taxon>
        <taxon>Solanaceae</taxon>
        <taxon>Solanoideae</taxon>
        <taxon>Solaneae</taxon>
        <taxon>Solanum</taxon>
    </lineage>
</organism>
<evidence type="ECO:0000313" key="2">
    <source>
        <dbReference type="EMBL" id="KAG5601696.1"/>
    </source>
</evidence>
<keyword evidence="3" id="KW-1185">Reference proteome</keyword>
<evidence type="ECO:0000313" key="3">
    <source>
        <dbReference type="Proteomes" id="UP000824120"/>
    </source>
</evidence>
<proteinExistence type="predicted"/>
<comment type="caution">
    <text evidence="2">The sequence shown here is derived from an EMBL/GenBank/DDBJ whole genome shotgun (WGS) entry which is preliminary data.</text>
</comment>
<feature type="region of interest" description="Disordered" evidence="1">
    <location>
        <begin position="1"/>
        <end position="41"/>
    </location>
</feature>
<name>A0A9J5YPP6_SOLCO</name>
<gene>
    <name evidence="2" type="ORF">H5410_033066</name>
</gene>
<dbReference type="EMBL" id="JACXVP010000006">
    <property type="protein sequence ID" value="KAG5601696.1"/>
    <property type="molecule type" value="Genomic_DNA"/>
</dbReference>
<dbReference type="AlphaFoldDB" id="A0A9J5YPP6"/>
<accession>A0A9J5YPP6</accession>
<feature type="compositionally biased region" description="Basic and acidic residues" evidence="1">
    <location>
        <begin position="12"/>
        <end position="39"/>
    </location>
</feature>
<protein>
    <submittedName>
        <fullName evidence="2">Uncharacterized protein</fullName>
    </submittedName>
</protein>